<proteinExistence type="inferred from homology"/>
<evidence type="ECO:0000259" key="17">
    <source>
        <dbReference type="PROSITE" id="PS51834"/>
    </source>
</evidence>
<evidence type="ECO:0000256" key="3">
    <source>
        <dbReference type="ARBA" id="ARBA00004186"/>
    </source>
</evidence>
<evidence type="ECO:0000256" key="15">
    <source>
        <dbReference type="ARBA" id="ARBA00023273"/>
    </source>
</evidence>
<feature type="domain" description="UDENN FLCN/SMCR8-type" evidence="17">
    <location>
        <begin position="557"/>
        <end position="1037"/>
    </location>
</feature>
<dbReference type="GO" id="GO:0000122">
    <property type="term" value="P:negative regulation of transcription by RNA polymerase II"/>
    <property type="evidence" value="ECO:0007669"/>
    <property type="project" value="TreeGrafter"/>
</dbReference>
<evidence type="ECO:0000256" key="11">
    <source>
        <dbReference type="ARBA" id="ARBA00023136"/>
    </source>
</evidence>
<sequence length="1057" mass="116630">MPSQGLERDECRKDMEVNRINKKCLPFTGEKGAEARERRGRGRRRRLFCVPHAVKNPLPVRAFYLSQREVVPRVVGAPVQPALLPEGLLQAAVQLVEAQLRLGAQVQHPAIEVLQLHREGHGHGRVAVQLGEPAEDLRRGRHLGRTAQHQEAQGDVQLGGGLPVRSRGGEEGGELLLELLEAGQDRRSVGPEGDEVSGFFLRGTPVTFLLRLLRCWILRRSITVEININSNCDDVRQKKGFHPHLCVFITFQGFLPVFKMPLLSFLTYILTEAEKGLTLYFLLLSKRGSQRLTGGAKNPVSSAVAVPDAVPSVGEVLDPVSGQSQLCGVVAVTGVGVPVEVTERALQHTEEAIHTVLLNLLHPKRAEVTWQLDPPVGPSGSRGVLPRLKVIDADGEGDTPAALRSGESIREVDVRRLSPPILWFSVEPEETSGPSDAISKSKRYHCRVSLTDCLCYLDTWKHKHGSPGLAIRYSKLAFRLIQICIMNALVALCHFCELHGPRTLFCTEALHPPSPDPSSQVGTPVPGDRDGDREGEGLTMRANSSATQRGEMCEGCRSLPASHPGFVSIDDETGIRFLSHQHPRQSQLFSVVRQACVRSLSCEVCPGREGPIFFGDEQHGFVFSHTFFIKDSLARGFQRWYSIVLVAMDRIYLINSWPFLLRHLKLTIHSLQSTALKVFDSEQGGCPQRALRMNSVFSPAVFPHQRSGNAARSLTSLTQHPNLWASLHCSFSWLLKASGSRLTEKLLEGAPTEDTLVLIERQTEQEEEMSCWEGAEGGGSESQLLQTDSKLGLLCEASKSDDVPGPKFKSLRHLRQVLGANDFRQLSWHVLMGNQVIWRSADPGLIQSAFTVLKSLLPVGCVRSVPYSAQYEEAYKCNFLGLSPDVPIPAHVSSSGTKRPPRLKVTCRPLWDEEFSVLVDVTLKACQGSAAGEDEICALYQFTISSANTQPTDRGPTLLNKLEVALSNENLSVDVVSHCLLCLKEEWMNKVKVLFKFSKVDGRGREDTQKVLALLGATGPGEEDNVRLLKYWMTGLSKTYKSHLMTAVRGGERSPSQ</sequence>
<dbReference type="Pfam" id="PF16692">
    <property type="entry name" value="Folliculin_C"/>
    <property type="match status" value="2"/>
</dbReference>
<feature type="compositionally biased region" description="Basic and acidic residues" evidence="16">
    <location>
        <begin position="527"/>
        <end position="536"/>
    </location>
</feature>
<evidence type="ECO:0000256" key="14">
    <source>
        <dbReference type="ARBA" id="ARBA00023242"/>
    </source>
</evidence>
<evidence type="ECO:0000256" key="6">
    <source>
        <dbReference type="ARBA" id="ARBA00004656"/>
    </source>
</evidence>
<comment type="similarity">
    <text evidence="7">Belongs to the folliculin family.</text>
</comment>
<evidence type="ECO:0000256" key="5">
    <source>
        <dbReference type="ARBA" id="ARBA00004514"/>
    </source>
</evidence>
<reference evidence="18 19" key="1">
    <citation type="journal article" date="2018" name="G3 (Bethesda)">
        <title>A High-Quality Reference Genome for the Invasive Mosquitofish Gambusia affinis Using a Chicago Library.</title>
        <authorList>
            <person name="Hoffberg S.L."/>
            <person name="Troendle N.J."/>
            <person name="Glenn T.C."/>
            <person name="Mahmud O."/>
            <person name="Louha S."/>
            <person name="Chalopin D."/>
            <person name="Bennetzen J.L."/>
            <person name="Mauricio R."/>
        </authorList>
    </citation>
    <scope>NUCLEOTIDE SEQUENCE [LARGE SCALE GENOMIC DNA]</scope>
    <source>
        <strain evidence="18">NE01/NJP1002.9</strain>
        <tissue evidence="18">Muscle</tissue>
    </source>
</reference>
<evidence type="ECO:0000256" key="2">
    <source>
        <dbReference type="ARBA" id="ARBA00004138"/>
    </source>
</evidence>
<dbReference type="PANTHER" id="PTHR31441:SF2">
    <property type="entry name" value="FOLLICULIN"/>
    <property type="match status" value="1"/>
</dbReference>
<evidence type="ECO:0000256" key="8">
    <source>
        <dbReference type="ARBA" id="ARBA00021824"/>
    </source>
</evidence>
<protein>
    <recommendedName>
        <fullName evidence="8">Folliculin</fullName>
    </recommendedName>
</protein>
<keyword evidence="12" id="KW-0206">Cytoskeleton</keyword>
<evidence type="ECO:0000256" key="7">
    <source>
        <dbReference type="ARBA" id="ARBA00009987"/>
    </source>
</evidence>
<keyword evidence="14" id="KW-0539">Nucleus</keyword>
<keyword evidence="19" id="KW-1185">Reference proteome</keyword>
<evidence type="ECO:0000256" key="12">
    <source>
        <dbReference type="ARBA" id="ARBA00023212"/>
    </source>
</evidence>
<evidence type="ECO:0000256" key="4">
    <source>
        <dbReference type="ARBA" id="ARBA00004300"/>
    </source>
</evidence>
<keyword evidence="9" id="KW-0343">GTPase activation</keyword>
<dbReference type="GO" id="GO:0005829">
    <property type="term" value="C:cytosol"/>
    <property type="evidence" value="ECO:0007669"/>
    <property type="project" value="UniProtKB-SubCell"/>
</dbReference>
<evidence type="ECO:0000313" key="19">
    <source>
        <dbReference type="Proteomes" id="UP000250572"/>
    </source>
</evidence>
<dbReference type="InterPro" id="IPR037520">
    <property type="entry name" value="Folliculin/SMCR8_longin"/>
</dbReference>
<evidence type="ECO:0000313" key="18">
    <source>
        <dbReference type="EMBL" id="PWA23772.1"/>
    </source>
</evidence>
<evidence type="ECO:0000256" key="13">
    <source>
        <dbReference type="ARBA" id="ARBA00023228"/>
    </source>
</evidence>
<dbReference type="GO" id="GO:0005634">
    <property type="term" value="C:nucleus"/>
    <property type="evidence" value="ECO:0007669"/>
    <property type="project" value="UniProtKB-SubCell"/>
</dbReference>
<keyword evidence="15" id="KW-0966">Cell projection</keyword>
<evidence type="ECO:0000256" key="10">
    <source>
        <dbReference type="ARBA" id="ARBA00022490"/>
    </source>
</evidence>
<comment type="caution">
    <text evidence="18">The sequence shown here is derived from an EMBL/GenBank/DDBJ whole genome shotgun (WGS) entry which is preliminary data.</text>
</comment>
<dbReference type="Proteomes" id="UP000250572">
    <property type="component" value="Unassembled WGS sequence"/>
</dbReference>
<comment type="subcellular location">
    <subcellularLocation>
        <location evidence="2">Cell projection</location>
        <location evidence="2">Cilium</location>
    </subcellularLocation>
    <subcellularLocation>
        <location evidence="4">Cytoplasm</location>
        <location evidence="4">Cytoskeleton</location>
        <location evidence="4">Microtubule organizing center</location>
        <location evidence="4">Centrosome</location>
    </subcellularLocation>
    <subcellularLocation>
        <location evidence="3">Cytoplasm</location>
        <location evidence="3">Cytoskeleton</location>
        <location evidence="3">Spindle</location>
    </subcellularLocation>
    <subcellularLocation>
        <location evidence="5">Cytoplasm</location>
        <location evidence="5">Cytosol</location>
    </subcellularLocation>
    <subcellularLocation>
        <location evidence="6">Lysosome membrane</location>
    </subcellularLocation>
    <subcellularLocation>
        <location evidence="1">Nucleus</location>
    </subcellularLocation>
</comment>
<keyword evidence="13" id="KW-0458">Lysosome</keyword>
<dbReference type="InterPro" id="IPR021713">
    <property type="entry name" value="Folliculin"/>
</dbReference>
<keyword evidence="11" id="KW-0472">Membrane</keyword>
<dbReference type="GO" id="GO:0005813">
    <property type="term" value="C:centrosome"/>
    <property type="evidence" value="ECO:0007669"/>
    <property type="project" value="UniProtKB-SubCell"/>
</dbReference>
<dbReference type="GO" id="GO:1904263">
    <property type="term" value="P:positive regulation of TORC1 signaling"/>
    <property type="evidence" value="ECO:0007669"/>
    <property type="project" value="TreeGrafter"/>
</dbReference>
<dbReference type="GO" id="GO:0005096">
    <property type="term" value="F:GTPase activator activity"/>
    <property type="evidence" value="ECO:0007669"/>
    <property type="project" value="UniProtKB-KW"/>
</dbReference>
<dbReference type="InterPro" id="IPR044886">
    <property type="entry name" value="FLCN_DENN_C_sf"/>
</dbReference>
<organism evidence="18 19">
    <name type="scientific">Gambusia affinis</name>
    <name type="common">Western mosquitofish</name>
    <name type="synonym">Heterandria affinis</name>
    <dbReference type="NCBI Taxonomy" id="33528"/>
    <lineage>
        <taxon>Eukaryota</taxon>
        <taxon>Metazoa</taxon>
        <taxon>Chordata</taxon>
        <taxon>Craniata</taxon>
        <taxon>Vertebrata</taxon>
        <taxon>Euteleostomi</taxon>
        <taxon>Actinopterygii</taxon>
        <taxon>Neopterygii</taxon>
        <taxon>Teleostei</taxon>
        <taxon>Neoteleostei</taxon>
        <taxon>Acanthomorphata</taxon>
        <taxon>Ovalentaria</taxon>
        <taxon>Atherinomorphae</taxon>
        <taxon>Cyprinodontiformes</taxon>
        <taxon>Poeciliidae</taxon>
        <taxon>Poeciliinae</taxon>
        <taxon>Gambusia</taxon>
    </lineage>
</organism>
<name>A0A315VL57_GAMAF</name>
<dbReference type="GO" id="GO:0005765">
    <property type="term" value="C:lysosomal membrane"/>
    <property type="evidence" value="ECO:0007669"/>
    <property type="project" value="UniProtKB-SubCell"/>
</dbReference>
<dbReference type="PROSITE" id="PS51834">
    <property type="entry name" value="DENN_FLCN_SMCR8"/>
    <property type="match status" value="1"/>
</dbReference>
<gene>
    <name evidence="18" type="ORF">CCH79_00010856</name>
</gene>
<dbReference type="GO" id="GO:0005929">
    <property type="term" value="C:cilium"/>
    <property type="evidence" value="ECO:0007669"/>
    <property type="project" value="UniProtKB-SubCell"/>
</dbReference>
<dbReference type="Gene3D" id="1.10.10.1730">
    <property type="entry name" value="Folliculin"/>
    <property type="match status" value="1"/>
</dbReference>
<keyword evidence="10" id="KW-0963">Cytoplasm</keyword>
<dbReference type="EMBL" id="NHOQ01001560">
    <property type="protein sequence ID" value="PWA23772.1"/>
    <property type="molecule type" value="Genomic_DNA"/>
</dbReference>
<evidence type="ECO:0000256" key="16">
    <source>
        <dbReference type="SAM" id="MobiDB-lite"/>
    </source>
</evidence>
<dbReference type="InterPro" id="IPR037521">
    <property type="entry name" value="FLCN/SMCR8_DENN"/>
</dbReference>
<dbReference type="Gene3D" id="3.40.50.12430">
    <property type="match status" value="1"/>
</dbReference>
<dbReference type="InterPro" id="IPR032035">
    <property type="entry name" value="Folliculin_DENN"/>
</dbReference>
<evidence type="ECO:0000256" key="9">
    <source>
        <dbReference type="ARBA" id="ARBA00022468"/>
    </source>
</evidence>
<dbReference type="Pfam" id="PF11704">
    <property type="entry name" value="Folliculin"/>
    <property type="match status" value="1"/>
</dbReference>
<dbReference type="PANTHER" id="PTHR31441">
    <property type="entry name" value="FOLLICULIN FAMILY MEMBER"/>
    <property type="match status" value="1"/>
</dbReference>
<dbReference type="AlphaFoldDB" id="A0A315VL57"/>
<dbReference type="STRING" id="33528.ENSGAFP00000019637"/>
<dbReference type="GO" id="GO:0030511">
    <property type="term" value="P:positive regulation of transforming growth factor beta receptor signaling pathway"/>
    <property type="evidence" value="ECO:0007669"/>
    <property type="project" value="TreeGrafter"/>
</dbReference>
<feature type="region of interest" description="Disordered" evidence="16">
    <location>
        <begin position="513"/>
        <end position="549"/>
    </location>
</feature>
<dbReference type="GO" id="GO:0005819">
    <property type="term" value="C:spindle"/>
    <property type="evidence" value="ECO:0007669"/>
    <property type="project" value="UniProtKB-SubCell"/>
</dbReference>
<accession>A0A315VL57</accession>
<evidence type="ECO:0000256" key="1">
    <source>
        <dbReference type="ARBA" id="ARBA00004123"/>
    </source>
</evidence>